<dbReference type="SUPFAM" id="SSF55781">
    <property type="entry name" value="GAF domain-like"/>
    <property type="match status" value="1"/>
</dbReference>
<evidence type="ECO:0000313" key="2">
    <source>
        <dbReference type="EMBL" id="MFC4246000.1"/>
    </source>
</evidence>
<accession>A0ABD5NW42</accession>
<dbReference type="Gene3D" id="3.30.450.40">
    <property type="match status" value="1"/>
</dbReference>
<dbReference type="PANTHER" id="PTHR30136">
    <property type="entry name" value="HELIX-TURN-HELIX TRANSCRIPTIONAL REGULATOR, ICLR FAMILY"/>
    <property type="match status" value="1"/>
</dbReference>
<gene>
    <name evidence="2" type="ORF">ACFOZ7_03165</name>
</gene>
<reference evidence="2 3" key="1">
    <citation type="journal article" date="2014" name="Int. J. Syst. Evol. Microbiol.">
        <title>Complete genome sequence of Corynebacterium casei LMG S-19264T (=DSM 44701T), isolated from a smear-ripened cheese.</title>
        <authorList>
            <consortium name="US DOE Joint Genome Institute (JGI-PGF)"/>
            <person name="Walter F."/>
            <person name="Albersmeier A."/>
            <person name="Kalinowski J."/>
            <person name="Ruckert C."/>
        </authorList>
    </citation>
    <scope>NUCLEOTIDE SEQUENCE [LARGE SCALE GENOMIC DNA]</scope>
    <source>
        <strain evidence="2 3">IBRC-M 10912</strain>
    </source>
</reference>
<dbReference type="EMBL" id="JBHSDJ010000009">
    <property type="protein sequence ID" value="MFC4246000.1"/>
    <property type="molecule type" value="Genomic_DNA"/>
</dbReference>
<dbReference type="InterPro" id="IPR050707">
    <property type="entry name" value="HTH_MetabolicPath_Reg"/>
</dbReference>
<dbReference type="Proteomes" id="UP001595821">
    <property type="component" value="Unassembled WGS sequence"/>
</dbReference>
<dbReference type="PANTHER" id="PTHR30136:SF35">
    <property type="entry name" value="HTH-TYPE TRANSCRIPTIONAL REGULATOR RV1719"/>
    <property type="match status" value="1"/>
</dbReference>
<feature type="domain" description="IclR-ED" evidence="1">
    <location>
        <begin position="1"/>
        <end position="186"/>
    </location>
</feature>
<dbReference type="InterPro" id="IPR014757">
    <property type="entry name" value="Tscrpt_reg_IclR_C"/>
</dbReference>
<evidence type="ECO:0000259" key="1">
    <source>
        <dbReference type="PROSITE" id="PS51078"/>
    </source>
</evidence>
<dbReference type="InterPro" id="IPR029016">
    <property type="entry name" value="GAF-like_dom_sf"/>
</dbReference>
<name>A0ABD5NW42_9EURY</name>
<dbReference type="AlphaFoldDB" id="A0ABD5NW42"/>
<dbReference type="RefSeq" id="WP_246976535.1">
    <property type="nucleotide sequence ID" value="NZ_CP095398.1"/>
</dbReference>
<sequence>MTFGEYVKNKNPLYEAGKDETEDLAANTGEYAHLMAEEFGRGIHLYKAQGENAVGEPYHNRNLQKRDYLHYSSTGKSILSCLPDEQVLSIVDEYGLPERTEQTITSEEELFEELETVRNRGYAFNDEEEIEGLRAVGAPIRANQNDIIGAISVSGPVSRMKDERFRNELPETVVQAANVIELNIDTARE</sequence>
<protein>
    <submittedName>
        <fullName evidence="2">IclR family transcriptional regulator</fullName>
    </submittedName>
</protein>
<comment type="caution">
    <text evidence="2">The sequence shown here is derived from an EMBL/GenBank/DDBJ whole genome shotgun (WGS) entry which is preliminary data.</text>
</comment>
<dbReference type="PROSITE" id="PS51078">
    <property type="entry name" value="ICLR_ED"/>
    <property type="match status" value="1"/>
</dbReference>
<organism evidence="2 3">
    <name type="scientific">Natribaculum luteum</name>
    <dbReference type="NCBI Taxonomy" id="1586232"/>
    <lineage>
        <taxon>Archaea</taxon>
        <taxon>Methanobacteriati</taxon>
        <taxon>Methanobacteriota</taxon>
        <taxon>Stenosarchaea group</taxon>
        <taxon>Halobacteria</taxon>
        <taxon>Halobacteriales</taxon>
        <taxon>Natrialbaceae</taxon>
        <taxon>Natribaculum</taxon>
    </lineage>
</organism>
<dbReference type="Pfam" id="PF01614">
    <property type="entry name" value="IclR_C"/>
    <property type="match status" value="1"/>
</dbReference>
<proteinExistence type="predicted"/>
<dbReference type="GeneID" id="71856118"/>
<evidence type="ECO:0000313" key="3">
    <source>
        <dbReference type="Proteomes" id="UP001595821"/>
    </source>
</evidence>